<evidence type="ECO:0000313" key="6">
    <source>
        <dbReference type="EMBL" id="EXI87460.1"/>
    </source>
</evidence>
<name>A0A011QEG3_ACCRE</name>
<dbReference type="GO" id="GO:0008234">
    <property type="term" value="F:cysteine-type peptidase activity"/>
    <property type="evidence" value="ECO:0007669"/>
    <property type="project" value="UniProtKB-KW"/>
</dbReference>
<evidence type="ECO:0000256" key="1">
    <source>
        <dbReference type="ARBA" id="ARBA00007074"/>
    </source>
</evidence>
<feature type="domain" description="NlpC/P60" evidence="5">
    <location>
        <begin position="15"/>
        <end position="132"/>
    </location>
</feature>
<reference evidence="6" key="1">
    <citation type="submission" date="2014-02" db="EMBL/GenBank/DDBJ databases">
        <title>Expanding our view of genomic diversity in Candidatus Accumulibacter clades.</title>
        <authorList>
            <person name="Skennerton C.T."/>
            <person name="Barr J.J."/>
            <person name="Slater F.R."/>
            <person name="Bond P.L."/>
            <person name="Tyson G.W."/>
        </authorList>
    </citation>
    <scope>NUCLEOTIDE SEQUENCE [LARGE SCALE GENOMIC DNA]</scope>
</reference>
<evidence type="ECO:0000256" key="2">
    <source>
        <dbReference type="ARBA" id="ARBA00022670"/>
    </source>
</evidence>
<evidence type="ECO:0000256" key="4">
    <source>
        <dbReference type="ARBA" id="ARBA00022807"/>
    </source>
</evidence>
<evidence type="ECO:0000256" key="3">
    <source>
        <dbReference type="ARBA" id="ARBA00022801"/>
    </source>
</evidence>
<dbReference type="Proteomes" id="UP000022141">
    <property type="component" value="Unassembled WGS sequence"/>
</dbReference>
<keyword evidence="7" id="KW-1185">Reference proteome</keyword>
<sequence length="138" mass="14987">MTADDILAAARQCLGTPFRHQGRLLGSGLDCAGVAIHVARQIGVGHLDVSGYGRTPASGQLEHSLDSQPCLERVAMVDDRLPGDLLLMRFAGDPQHLAITAGDTLIHAYESVGQCCEHRLSRLWAARIVQVYRFRGIE</sequence>
<dbReference type="GO" id="GO:0006508">
    <property type="term" value="P:proteolysis"/>
    <property type="evidence" value="ECO:0007669"/>
    <property type="project" value="UniProtKB-KW"/>
</dbReference>
<evidence type="ECO:0000259" key="5">
    <source>
        <dbReference type="Pfam" id="PF00877"/>
    </source>
</evidence>
<dbReference type="EMBL" id="JEMY01000034">
    <property type="protein sequence ID" value="EXI87460.1"/>
    <property type="molecule type" value="Genomic_DNA"/>
</dbReference>
<dbReference type="Gene3D" id="3.90.1720.10">
    <property type="entry name" value="endopeptidase domain like (from Nostoc punctiforme)"/>
    <property type="match status" value="1"/>
</dbReference>
<comment type="caution">
    <text evidence="6">The sequence shown here is derived from an EMBL/GenBank/DDBJ whole genome shotgun (WGS) entry which is preliminary data.</text>
</comment>
<keyword evidence="2" id="KW-0645">Protease</keyword>
<dbReference type="InterPro" id="IPR000064">
    <property type="entry name" value="NLP_P60_dom"/>
</dbReference>
<dbReference type="AlphaFoldDB" id="A0A011QEG3"/>
<protein>
    <submittedName>
        <fullName evidence="6">Phage cell wall peptidase, NlpC/P60 family</fullName>
    </submittedName>
</protein>
<dbReference type="PATRIC" id="fig|1454004.3.peg.2675"/>
<dbReference type="Pfam" id="PF00877">
    <property type="entry name" value="NLPC_P60"/>
    <property type="match status" value="1"/>
</dbReference>
<keyword evidence="4" id="KW-0788">Thiol protease</keyword>
<proteinExistence type="inferred from homology"/>
<dbReference type="STRING" id="1454004.AW11_02589"/>
<keyword evidence="3" id="KW-0378">Hydrolase</keyword>
<gene>
    <name evidence="6" type="ORF">AW11_02589</name>
</gene>
<evidence type="ECO:0000313" key="7">
    <source>
        <dbReference type="Proteomes" id="UP000022141"/>
    </source>
</evidence>
<dbReference type="eggNOG" id="COG0791">
    <property type="taxonomic scope" value="Bacteria"/>
</dbReference>
<accession>A0A011QEG3</accession>
<dbReference type="InterPro" id="IPR038765">
    <property type="entry name" value="Papain-like_cys_pep_sf"/>
</dbReference>
<dbReference type="SUPFAM" id="SSF54001">
    <property type="entry name" value="Cysteine proteinases"/>
    <property type="match status" value="1"/>
</dbReference>
<comment type="similarity">
    <text evidence="1">Belongs to the peptidase C40 family.</text>
</comment>
<organism evidence="6 7">
    <name type="scientific">Accumulibacter regalis</name>
    <dbReference type="NCBI Taxonomy" id="522306"/>
    <lineage>
        <taxon>Bacteria</taxon>
        <taxon>Pseudomonadati</taxon>
        <taxon>Pseudomonadota</taxon>
        <taxon>Betaproteobacteria</taxon>
        <taxon>Candidatus Accumulibacter</taxon>
    </lineage>
</organism>